<evidence type="ECO:0000259" key="11">
    <source>
        <dbReference type="Pfam" id="PF09813"/>
    </source>
</evidence>
<organism evidence="12 13">
    <name type="scientific">Sphaerobolus stellatus (strain SS14)</name>
    <dbReference type="NCBI Taxonomy" id="990650"/>
    <lineage>
        <taxon>Eukaryota</taxon>
        <taxon>Fungi</taxon>
        <taxon>Dikarya</taxon>
        <taxon>Basidiomycota</taxon>
        <taxon>Agaricomycotina</taxon>
        <taxon>Agaricomycetes</taxon>
        <taxon>Phallomycetidae</taxon>
        <taxon>Geastrales</taxon>
        <taxon>Sphaerobolaceae</taxon>
        <taxon>Sphaerobolus</taxon>
    </lineage>
</organism>
<dbReference type="HOGENOM" id="CLU_1562700_0_0_1"/>
<reference evidence="12 13" key="1">
    <citation type="submission" date="2014-06" db="EMBL/GenBank/DDBJ databases">
        <title>Evolutionary Origins and Diversification of the Mycorrhizal Mutualists.</title>
        <authorList>
            <consortium name="DOE Joint Genome Institute"/>
            <consortium name="Mycorrhizal Genomics Consortium"/>
            <person name="Kohler A."/>
            <person name="Kuo A."/>
            <person name="Nagy L.G."/>
            <person name="Floudas D."/>
            <person name="Copeland A."/>
            <person name="Barry K.W."/>
            <person name="Cichocki N."/>
            <person name="Veneault-Fourrey C."/>
            <person name="LaButti K."/>
            <person name="Lindquist E.A."/>
            <person name="Lipzen A."/>
            <person name="Lundell T."/>
            <person name="Morin E."/>
            <person name="Murat C."/>
            <person name="Riley R."/>
            <person name="Ohm R."/>
            <person name="Sun H."/>
            <person name="Tunlid A."/>
            <person name="Henrissat B."/>
            <person name="Grigoriev I.V."/>
            <person name="Hibbett D.S."/>
            <person name="Martin F."/>
        </authorList>
    </citation>
    <scope>NUCLEOTIDE SEQUENCE [LARGE SCALE GENOMIC DNA]</scope>
    <source>
        <strain evidence="12 13">SS14</strain>
    </source>
</reference>
<keyword evidence="5 9" id="KW-0812">Transmembrane</keyword>
<evidence type="ECO:0000256" key="2">
    <source>
        <dbReference type="ARBA" id="ARBA00004304"/>
    </source>
</evidence>
<dbReference type="GO" id="GO:0033617">
    <property type="term" value="P:mitochondrial respiratory chain complex IV assembly"/>
    <property type="evidence" value="ECO:0007669"/>
    <property type="project" value="UniProtKB-UniRule"/>
</dbReference>
<keyword evidence="13" id="KW-1185">Reference proteome</keyword>
<feature type="region of interest" description="Disordered" evidence="10">
    <location>
        <begin position="97"/>
        <end position="117"/>
    </location>
</feature>
<evidence type="ECO:0000256" key="10">
    <source>
        <dbReference type="SAM" id="MobiDB-lite"/>
    </source>
</evidence>
<keyword evidence="7 9" id="KW-0496">Mitochondrion</keyword>
<dbReference type="InterPro" id="IPR041752">
    <property type="entry name" value="Coa3"/>
</dbReference>
<dbReference type="OrthoDB" id="10018333at2759"/>
<evidence type="ECO:0000256" key="9">
    <source>
        <dbReference type="RuleBase" id="RU367056"/>
    </source>
</evidence>
<evidence type="ECO:0000256" key="3">
    <source>
        <dbReference type="ARBA" id="ARBA00007035"/>
    </source>
</evidence>
<comment type="similarity">
    <text evidence="3 9">Belongs to the COA3 family.</text>
</comment>
<comment type="subunit">
    <text evidence="4 9">Component of 250-400 kDa complexes called cytochrome oxidase assembly intermediates or COA complexes.</text>
</comment>
<feature type="domain" description="Cytochrome c oxidase assembly factor 3 mitochondrial coiled-coil" evidence="11">
    <location>
        <begin position="34"/>
        <end position="79"/>
    </location>
</feature>
<protein>
    <recommendedName>
        <fullName evidence="9">Cytochrome c oxidase assembly factor 3</fullName>
    </recommendedName>
</protein>
<evidence type="ECO:0000256" key="5">
    <source>
        <dbReference type="ARBA" id="ARBA00022692"/>
    </source>
</evidence>
<dbReference type="Pfam" id="PF09813">
    <property type="entry name" value="Coa3_cc"/>
    <property type="match status" value="1"/>
</dbReference>
<gene>
    <name evidence="12" type="ORF">M422DRAFT_33702</name>
</gene>
<evidence type="ECO:0000256" key="7">
    <source>
        <dbReference type="ARBA" id="ARBA00023128"/>
    </source>
</evidence>
<dbReference type="PANTHER" id="PTHR15642:SF3">
    <property type="entry name" value="CYTOCHROME C OXIDASE ASSEMBLY FACTOR 3 HOMOLOG, MITOCHONDRIAL"/>
    <property type="match status" value="1"/>
</dbReference>
<evidence type="ECO:0000256" key="1">
    <source>
        <dbReference type="ARBA" id="ARBA00003064"/>
    </source>
</evidence>
<sequence length="176" mass="19196">MSDLKSELKFEEFGDASSQRSTYRPNGYGMSPGLIRARRKFFLSNVLTGSAVAAFAVGVWAYSISAVKQDTFDDIDEEARALDAEVGSATLAVPLSTAQPKVPSSTTAPPHELATTPVNTISQPLSSRGIVYAALGSRIPSLFEPTRKTLVWTAPPLDRLGRLEDRIPIDNSWRRR</sequence>
<feature type="transmembrane region" description="Helical" evidence="9">
    <location>
        <begin position="41"/>
        <end position="62"/>
    </location>
</feature>
<keyword evidence="9" id="KW-0999">Mitochondrion inner membrane</keyword>
<evidence type="ECO:0000256" key="4">
    <source>
        <dbReference type="ARBA" id="ARBA00011351"/>
    </source>
</evidence>
<evidence type="ECO:0000256" key="8">
    <source>
        <dbReference type="ARBA" id="ARBA00023136"/>
    </source>
</evidence>
<dbReference type="EMBL" id="KN837169">
    <property type="protein sequence ID" value="KIJ37343.1"/>
    <property type="molecule type" value="Genomic_DNA"/>
</dbReference>
<comment type="subcellular location">
    <subcellularLocation>
        <location evidence="2">Mitochondrion membrane</location>
        <topology evidence="2">Single-pass membrane protein</topology>
    </subcellularLocation>
</comment>
<accession>A0A0C9U3B9</accession>
<dbReference type="Proteomes" id="UP000054279">
    <property type="component" value="Unassembled WGS sequence"/>
</dbReference>
<evidence type="ECO:0000313" key="12">
    <source>
        <dbReference type="EMBL" id="KIJ37343.1"/>
    </source>
</evidence>
<dbReference type="GO" id="GO:0005743">
    <property type="term" value="C:mitochondrial inner membrane"/>
    <property type="evidence" value="ECO:0007669"/>
    <property type="project" value="UniProtKB-UniRule"/>
</dbReference>
<proteinExistence type="inferred from homology"/>
<dbReference type="PANTHER" id="PTHR15642">
    <property type="entry name" value="CYTOCHROME C OXIDASE ASSEMBLY FACTOR 3, MITOCHONDRIAL"/>
    <property type="match status" value="1"/>
</dbReference>
<comment type="function">
    <text evidence="1 9">Required for assembly of cytochrome c oxidase (complex IV).</text>
</comment>
<name>A0A0C9U3B9_SPHS4</name>
<dbReference type="AlphaFoldDB" id="A0A0C9U3B9"/>
<feature type="compositionally biased region" description="Polar residues" evidence="10">
    <location>
        <begin position="97"/>
        <end position="108"/>
    </location>
</feature>
<dbReference type="InterPro" id="IPR018628">
    <property type="entry name" value="Coa3_CC"/>
</dbReference>
<evidence type="ECO:0000313" key="13">
    <source>
        <dbReference type="Proteomes" id="UP000054279"/>
    </source>
</evidence>
<evidence type="ECO:0000256" key="6">
    <source>
        <dbReference type="ARBA" id="ARBA00022989"/>
    </source>
</evidence>
<keyword evidence="6 9" id="KW-1133">Transmembrane helix</keyword>
<keyword evidence="8 9" id="KW-0472">Membrane</keyword>